<keyword evidence="1" id="KW-1133">Transmembrane helix</keyword>
<name>A0AAN9YAP1_9HEMI</name>
<comment type="caution">
    <text evidence="2">The sequence shown here is derived from an EMBL/GenBank/DDBJ whole genome shotgun (WGS) entry which is preliminary data.</text>
</comment>
<evidence type="ECO:0000313" key="2">
    <source>
        <dbReference type="EMBL" id="KAK7605481.1"/>
    </source>
</evidence>
<sequence>MATDSEVVIPIPPTLKEKLIFYTTAFFLLLAIFSAFGFLFLVPFIIEPAYTTIKMDFDEEPAHCITASTHSKRGLSNCSWTSCREGCTREIYECTQILVNYMHPNIPDSIVLHNTNVEELVGDGGAAGDYTDVNGKTARSAVDYDEDLMMFEENQRSLSYAAADDSNKKYKWFYEARLFPNVKGCGYPPYLNCTVFNNTYVRRGTNFSCYYSRADPSLVVSELDMRQVHLNLICALAVPIVSFVLSVIYLTFAYLCIYKDDASKASEKSTPCRRKVQKANGAASAGAVVQVTPLALSTPVAPPSNSGILTPTSDLFGEDVDSLGHQYKYAMVDDMLSRDSLDSLAFNYSSSMNGNLNKMMTTCILTPPGPIAQL</sequence>
<dbReference type="Proteomes" id="UP001367676">
    <property type="component" value="Unassembled WGS sequence"/>
</dbReference>
<keyword evidence="1" id="KW-0472">Membrane</keyword>
<dbReference type="GO" id="GO:0002028">
    <property type="term" value="P:regulation of sodium ion transport"/>
    <property type="evidence" value="ECO:0007669"/>
    <property type="project" value="TreeGrafter"/>
</dbReference>
<feature type="transmembrane region" description="Helical" evidence="1">
    <location>
        <begin position="232"/>
        <end position="255"/>
    </location>
</feature>
<protein>
    <recommendedName>
        <fullName evidence="4">Protein tipE</fullName>
    </recommendedName>
</protein>
<dbReference type="EMBL" id="JBBCAQ010000002">
    <property type="protein sequence ID" value="KAK7605481.1"/>
    <property type="molecule type" value="Genomic_DNA"/>
</dbReference>
<feature type="transmembrane region" description="Helical" evidence="1">
    <location>
        <begin position="20"/>
        <end position="46"/>
    </location>
</feature>
<gene>
    <name evidence="2" type="ORF">V9T40_007339</name>
</gene>
<reference evidence="2 3" key="1">
    <citation type="submission" date="2024-03" db="EMBL/GenBank/DDBJ databases">
        <title>Adaptation during the transition from Ophiocordyceps entomopathogen to insect associate is accompanied by gene loss and intensified selection.</title>
        <authorList>
            <person name="Ward C.M."/>
            <person name="Onetto C.A."/>
            <person name="Borneman A.R."/>
        </authorList>
    </citation>
    <scope>NUCLEOTIDE SEQUENCE [LARGE SCALE GENOMIC DNA]</scope>
    <source>
        <strain evidence="2">AWRI1</strain>
        <tissue evidence="2">Single Adult Female</tissue>
    </source>
</reference>
<dbReference type="PANTHER" id="PTHR12335:SF6">
    <property type="entry name" value="PROTEIN TIPE"/>
    <property type="match status" value="1"/>
</dbReference>
<keyword evidence="1" id="KW-0812">Transmembrane</keyword>
<dbReference type="Pfam" id="PF16972">
    <property type="entry name" value="TipE"/>
    <property type="match status" value="3"/>
</dbReference>
<dbReference type="AlphaFoldDB" id="A0AAN9YAP1"/>
<dbReference type="GO" id="GO:0017080">
    <property type="term" value="F:sodium channel regulator activity"/>
    <property type="evidence" value="ECO:0007669"/>
    <property type="project" value="TreeGrafter"/>
</dbReference>
<dbReference type="GO" id="GO:0005886">
    <property type="term" value="C:plasma membrane"/>
    <property type="evidence" value="ECO:0007669"/>
    <property type="project" value="TreeGrafter"/>
</dbReference>
<organism evidence="2 3">
    <name type="scientific">Parthenolecanium corni</name>
    <dbReference type="NCBI Taxonomy" id="536013"/>
    <lineage>
        <taxon>Eukaryota</taxon>
        <taxon>Metazoa</taxon>
        <taxon>Ecdysozoa</taxon>
        <taxon>Arthropoda</taxon>
        <taxon>Hexapoda</taxon>
        <taxon>Insecta</taxon>
        <taxon>Pterygota</taxon>
        <taxon>Neoptera</taxon>
        <taxon>Paraneoptera</taxon>
        <taxon>Hemiptera</taxon>
        <taxon>Sternorrhyncha</taxon>
        <taxon>Coccoidea</taxon>
        <taxon>Coccidae</taxon>
        <taxon>Parthenolecanium</taxon>
    </lineage>
</organism>
<accession>A0AAN9YAP1</accession>
<proteinExistence type="predicted"/>
<evidence type="ECO:0008006" key="4">
    <source>
        <dbReference type="Google" id="ProtNLM"/>
    </source>
</evidence>
<dbReference type="InterPro" id="IPR031578">
    <property type="entry name" value="TipE"/>
</dbReference>
<evidence type="ECO:0000313" key="3">
    <source>
        <dbReference type="Proteomes" id="UP001367676"/>
    </source>
</evidence>
<keyword evidence="3" id="KW-1185">Reference proteome</keyword>
<evidence type="ECO:0000256" key="1">
    <source>
        <dbReference type="SAM" id="Phobius"/>
    </source>
</evidence>
<dbReference type="PANTHER" id="PTHR12335">
    <property type="entry name" value="TIPE PROTEIN TEMPERATURE-INDUCED PARALYTIC E"/>
    <property type="match status" value="1"/>
</dbReference>